<feature type="domain" description="C2H2-type" evidence="8">
    <location>
        <begin position="1"/>
        <end position="25"/>
    </location>
</feature>
<dbReference type="AlphaFoldDB" id="A0A194PVL6"/>
<dbReference type="FunFam" id="3.30.160.60:FF:000145">
    <property type="entry name" value="Zinc finger protein 574"/>
    <property type="match status" value="1"/>
</dbReference>
<dbReference type="Gene3D" id="3.30.160.60">
    <property type="entry name" value="Classic Zinc Finger"/>
    <property type="match status" value="2"/>
</dbReference>
<dbReference type="GO" id="GO:0000981">
    <property type="term" value="F:DNA-binding transcription factor activity, RNA polymerase II-specific"/>
    <property type="evidence" value="ECO:0007669"/>
    <property type="project" value="TreeGrafter"/>
</dbReference>
<dbReference type="PANTHER" id="PTHR14196">
    <property type="entry name" value="ODD-SKIPPED - RELATED"/>
    <property type="match status" value="1"/>
</dbReference>
<accession>A0A194PVL6</accession>
<comment type="subcellular location">
    <subcellularLocation>
        <location evidence="1">Nucleus</location>
    </subcellularLocation>
</comment>
<keyword evidence="5" id="KW-0862">Zinc</keyword>
<organism evidence="9 10">
    <name type="scientific">Papilio xuthus</name>
    <name type="common">Asian swallowtail butterfly</name>
    <dbReference type="NCBI Taxonomy" id="66420"/>
    <lineage>
        <taxon>Eukaryota</taxon>
        <taxon>Metazoa</taxon>
        <taxon>Ecdysozoa</taxon>
        <taxon>Arthropoda</taxon>
        <taxon>Hexapoda</taxon>
        <taxon>Insecta</taxon>
        <taxon>Pterygota</taxon>
        <taxon>Neoptera</taxon>
        <taxon>Endopterygota</taxon>
        <taxon>Lepidoptera</taxon>
        <taxon>Glossata</taxon>
        <taxon>Ditrysia</taxon>
        <taxon>Papilionoidea</taxon>
        <taxon>Papilionidae</taxon>
        <taxon>Papilioninae</taxon>
        <taxon>Papilio</taxon>
    </lineage>
</organism>
<dbReference type="FunFam" id="3.30.160.60:FF:000774">
    <property type="entry name" value="Zinc finger protein"/>
    <property type="match status" value="1"/>
</dbReference>
<dbReference type="STRING" id="66420.A0A194PVL6"/>
<dbReference type="EMBL" id="KQ459592">
    <property type="protein sequence ID" value="KPI96804.1"/>
    <property type="molecule type" value="Genomic_DNA"/>
</dbReference>
<evidence type="ECO:0000256" key="3">
    <source>
        <dbReference type="ARBA" id="ARBA00022737"/>
    </source>
</evidence>
<dbReference type="InterPro" id="IPR050717">
    <property type="entry name" value="C2H2-ZF_Transcription_Reg"/>
</dbReference>
<keyword evidence="6" id="KW-0539">Nucleus</keyword>
<reference evidence="9 10" key="1">
    <citation type="journal article" date="2015" name="Nat. Commun.">
        <title>Outbred genome sequencing and CRISPR/Cas9 gene editing in butterflies.</title>
        <authorList>
            <person name="Li X."/>
            <person name="Fan D."/>
            <person name="Zhang W."/>
            <person name="Liu G."/>
            <person name="Zhang L."/>
            <person name="Zhao L."/>
            <person name="Fang X."/>
            <person name="Chen L."/>
            <person name="Dong Y."/>
            <person name="Chen Y."/>
            <person name="Ding Y."/>
            <person name="Zhao R."/>
            <person name="Feng M."/>
            <person name="Zhu Y."/>
            <person name="Feng Y."/>
            <person name="Jiang X."/>
            <person name="Zhu D."/>
            <person name="Xiang H."/>
            <person name="Feng X."/>
            <person name="Li S."/>
            <person name="Wang J."/>
            <person name="Zhang G."/>
            <person name="Kronforst M.R."/>
            <person name="Wang W."/>
        </authorList>
    </citation>
    <scope>NUCLEOTIDE SEQUENCE [LARGE SCALE GENOMIC DNA]</scope>
    <source>
        <strain evidence="9">Ya'a_city_454_Px</strain>
        <tissue evidence="9">Whole body</tissue>
    </source>
</reference>
<dbReference type="SUPFAM" id="SSF57667">
    <property type="entry name" value="beta-beta-alpha zinc fingers"/>
    <property type="match status" value="1"/>
</dbReference>
<evidence type="ECO:0000256" key="2">
    <source>
        <dbReference type="ARBA" id="ARBA00022723"/>
    </source>
</evidence>
<evidence type="ECO:0000256" key="6">
    <source>
        <dbReference type="ARBA" id="ARBA00023242"/>
    </source>
</evidence>
<name>A0A194PVL6_PAPXU</name>
<dbReference type="PROSITE" id="PS50157">
    <property type="entry name" value="ZINC_FINGER_C2H2_2"/>
    <property type="match status" value="2"/>
</dbReference>
<evidence type="ECO:0000256" key="7">
    <source>
        <dbReference type="PROSITE-ProRule" id="PRU00042"/>
    </source>
</evidence>
<dbReference type="Proteomes" id="UP000053268">
    <property type="component" value="Unassembled WGS sequence"/>
</dbReference>
<dbReference type="GO" id="GO:0005634">
    <property type="term" value="C:nucleus"/>
    <property type="evidence" value="ECO:0007669"/>
    <property type="project" value="UniProtKB-SubCell"/>
</dbReference>
<gene>
    <name evidence="9" type="ORF">RR46_04929</name>
</gene>
<evidence type="ECO:0000256" key="5">
    <source>
        <dbReference type="ARBA" id="ARBA00022833"/>
    </source>
</evidence>
<evidence type="ECO:0000313" key="10">
    <source>
        <dbReference type="Proteomes" id="UP000053268"/>
    </source>
</evidence>
<keyword evidence="10" id="KW-1185">Reference proteome</keyword>
<evidence type="ECO:0000313" key="9">
    <source>
        <dbReference type="EMBL" id="KPI96804.1"/>
    </source>
</evidence>
<dbReference type="InterPro" id="IPR036236">
    <property type="entry name" value="Znf_C2H2_sf"/>
</dbReference>
<dbReference type="PANTHER" id="PTHR14196:SF12">
    <property type="entry name" value="ZINC FINGER PROTEIN 208-LIKE"/>
    <property type="match status" value="1"/>
</dbReference>
<evidence type="ECO:0000259" key="8">
    <source>
        <dbReference type="PROSITE" id="PS50157"/>
    </source>
</evidence>
<keyword evidence="3" id="KW-0677">Repeat</keyword>
<evidence type="ECO:0000256" key="1">
    <source>
        <dbReference type="ARBA" id="ARBA00004123"/>
    </source>
</evidence>
<feature type="domain" description="C2H2-type" evidence="8">
    <location>
        <begin position="26"/>
        <end position="53"/>
    </location>
</feature>
<proteinExistence type="predicted"/>
<sequence length="62" mass="7300">MYCPRGFSQKHNLTIHLRTHTGEKPFKCHVCSKKFSAQSNLQTHLKIHTGQKDHVSYFYIIK</sequence>
<evidence type="ECO:0000256" key="4">
    <source>
        <dbReference type="ARBA" id="ARBA00022771"/>
    </source>
</evidence>
<dbReference type="Pfam" id="PF00096">
    <property type="entry name" value="zf-C2H2"/>
    <property type="match status" value="2"/>
</dbReference>
<keyword evidence="2" id="KW-0479">Metal-binding</keyword>
<dbReference type="InterPro" id="IPR013087">
    <property type="entry name" value="Znf_C2H2_type"/>
</dbReference>
<dbReference type="SMART" id="SM00355">
    <property type="entry name" value="ZnF_C2H2"/>
    <property type="match status" value="2"/>
</dbReference>
<dbReference type="GO" id="GO:0008270">
    <property type="term" value="F:zinc ion binding"/>
    <property type="evidence" value="ECO:0007669"/>
    <property type="project" value="UniProtKB-KW"/>
</dbReference>
<dbReference type="GO" id="GO:0000977">
    <property type="term" value="F:RNA polymerase II transcription regulatory region sequence-specific DNA binding"/>
    <property type="evidence" value="ECO:0007669"/>
    <property type="project" value="TreeGrafter"/>
</dbReference>
<protein>
    <submittedName>
        <fullName evidence="9">Zinc finger protein 500</fullName>
    </submittedName>
</protein>
<dbReference type="PROSITE" id="PS00028">
    <property type="entry name" value="ZINC_FINGER_C2H2_1"/>
    <property type="match status" value="1"/>
</dbReference>
<keyword evidence="4 7" id="KW-0863">Zinc-finger</keyword>